<gene>
    <name evidence="1" type="ORF">M231_02599</name>
</gene>
<organism evidence="1 2">
    <name type="scientific">Tremella mesenterica</name>
    <name type="common">Jelly fungus</name>
    <dbReference type="NCBI Taxonomy" id="5217"/>
    <lineage>
        <taxon>Eukaryota</taxon>
        <taxon>Fungi</taxon>
        <taxon>Dikarya</taxon>
        <taxon>Basidiomycota</taxon>
        <taxon>Agaricomycotina</taxon>
        <taxon>Tremellomycetes</taxon>
        <taxon>Tremellales</taxon>
        <taxon>Tremellaceae</taxon>
        <taxon>Tremella</taxon>
    </lineage>
</organism>
<dbReference type="Proteomes" id="UP000289152">
    <property type="component" value="Unassembled WGS sequence"/>
</dbReference>
<reference evidence="1 2" key="1">
    <citation type="submission" date="2016-06" db="EMBL/GenBank/DDBJ databases">
        <title>Evolution of pathogenesis and genome organization in the Tremellales.</title>
        <authorList>
            <person name="Cuomo C."/>
            <person name="Litvintseva A."/>
            <person name="Heitman J."/>
            <person name="Chen Y."/>
            <person name="Sun S."/>
            <person name="Springer D."/>
            <person name="Dromer F."/>
            <person name="Young S."/>
            <person name="Zeng Q."/>
            <person name="Chapman S."/>
            <person name="Gujja S."/>
            <person name="Saif S."/>
            <person name="Birren B."/>
        </authorList>
    </citation>
    <scope>NUCLEOTIDE SEQUENCE [LARGE SCALE GENOMIC DNA]</scope>
    <source>
        <strain evidence="1 2">ATCC 28783</strain>
    </source>
</reference>
<dbReference type="AlphaFoldDB" id="A0A4Q1BQD2"/>
<dbReference type="VEuPathDB" id="FungiDB:TREMEDRAFT_61256"/>
<dbReference type="EMBL" id="SDIL01000022">
    <property type="protein sequence ID" value="RXK40141.1"/>
    <property type="molecule type" value="Genomic_DNA"/>
</dbReference>
<comment type="caution">
    <text evidence="1">The sequence shown here is derived from an EMBL/GenBank/DDBJ whole genome shotgun (WGS) entry which is preliminary data.</text>
</comment>
<keyword evidence="2" id="KW-1185">Reference proteome</keyword>
<proteinExistence type="predicted"/>
<evidence type="ECO:0000313" key="1">
    <source>
        <dbReference type="EMBL" id="RXK40141.1"/>
    </source>
</evidence>
<accession>A0A4Q1BQD2</accession>
<evidence type="ECO:0000313" key="2">
    <source>
        <dbReference type="Proteomes" id="UP000289152"/>
    </source>
</evidence>
<dbReference type="InParanoid" id="A0A4Q1BQD2"/>
<name>A0A4Q1BQD2_TREME</name>
<sequence>MNVNEITALSILSTRLGTDTIVPVLSFDNQLTITTFNSVPIVSLRSLDASRQDPIVKSLLRARHSASCSYTVYSELAAAPSGRSVRFSDGLQTYDTAISRQGEYHHQAELYTLQALNTLAEARFLLGSSQARSFSDSVRQCTDDIGPGVLRSKGDELAKRWFAEEGIDDKLRQLWFEVRLDMSSLGEPSWEMPDELKGAIYGTADASAREGPTRGY</sequence>
<protein>
    <submittedName>
        <fullName evidence="1">Uncharacterized protein</fullName>
    </submittedName>
</protein>